<feature type="transmembrane region" description="Helical" evidence="1">
    <location>
        <begin position="12"/>
        <end position="31"/>
    </location>
</feature>
<feature type="transmembrane region" description="Helical" evidence="1">
    <location>
        <begin position="119"/>
        <end position="139"/>
    </location>
</feature>
<organism evidence="2 3">
    <name type="scientific">Vagococcus hydrophili</name>
    <dbReference type="NCBI Taxonomy" id="2714947"/>
    <lineage>
        <taxon>Bacteria</taxon>
        <taxon>Bacillati</taxon>
        <taxon>Bacillota</taxon>
        <taxon>Bacilli</taxon>
        <taxon>Lactobacillales</taxon>
        <taxon>Enterococcaceae</taxon>
        <taxon>Vagococcus</taxon>
    </lineage>
</organism>
<feature type="transmembrane region" description="Helical" evidence="1">
    <location>
        <begin position="59"/>
        <end position="80"/>
    </location>
</feature>
<sequence length="217" mass="24798">MKIKKIGKELAIIVVLAVIWGVYYYQAYPIFAEVTDLITPGSSYIVKILEFTNYRAEQLSFILIEFFLLTSISSILSLYIYKTIEYTKNKVLLGLIVINIVFVGIICVIANIFWSVYLILTVLSLLIIAASVYVSSVLFGSAVKFDEGEVVYTSKAFETEDLAQDSLNNRINQLDKKAKSKLDGEVFEDNKQYFFEIYANDRIILDNKGEFNFHEKI</sequence>
<protein>
    <submittedName>
        <fullName evidence="2">Uncharacterized protein</fullName>
    </submittedName>
</protein>
<evidence type="ECO:0000313" key="3">
    <source>
        <dbReference type="Proteomes" id="UP000501747"/>
    </source>
</evidence>
<dbReference type="Proteomes" id="UP000501747">
    <property type="component" value="Chromosome"/>
</dbReference>
<feature type="transmembrane region" description="Helical" evidence="1">
    <location>
        <begin position="92"/>
        <end position="113"/>
    </location>
</feature>
<evidence type="ECO:0000256" key="1">
    <source>
        <dbReference type="SAM" id="Phobius"/>
    </source>
</evidence>
<keyword evidence="3" id="KW-1185">Reference proteome</keyword>
<keyword evidence="1" id="KW-0812">Transmembrane</keyword>
<accession>A0A6G8ATG2</accession>
<keyword evidence="1" id="KW-0472">Membrane</keyword>
<name>A0A6G8ATG2_9ENTE</name>
<dbReference type="AlphaFoldDB" id="A0A6G8ATG2"/>
<dbReference type="EMBL" id="CP049887">
    <property type="protein sequence ID" value="QIL48232.1"/>
    <property type="molecule type" value="Genomic_DNA"/>
</dbReference>
<reference evidence="2 3" key="1">
    <citation type="submission" date="2020-03" db="EMBL/GenBank/DDBJ databases">
        <title>Vagococcus sp. nov., isolated from beetles.</title>
        <authorList>
            <person name="Hyun D.-W."/>
            <person name="Bae J.-W."/>
        </authorList>
    </citation>
    <scope>NUCLEOTIDE SEQUENCE [LARGE SCALE GENOMIC DNA]</scope>
    <source>
        <strain evidence="2 3">HDW17B</strain>
    </source>
</reference>
<gene>
    <name evidence="2" type="ORF">G7082_06880</name>
</gene>
<dbReference type="RefSeq" id="WP_166034380.1">
    <property type="nucleotide sequence ID" value="NZ_CP049887.1"/>
</dbReference>
<keyword evidence="1" id="KW-1133">Transmembrane helix</keyword>
<proteinExistence type="predicted"/>
<evidence type="ECO:0000313" key="2">
    <source>
        <dbReference type="EMBL" id="QIL48232.1"/>
    </source>
</evidence>
<dbReference type="KEGG" id="vhy:G7082_06880"/>